<feature type="compositionally biased region" description="Polar residues" evidence="1">
    <location>
        <begin position="129"/>
        <end position="141"/>
    </location>
</feature>
<comment type="caution">
    <text evidence="2">The sequence shown here is derived from an EMBL/GenBank/DDBJ whole genome shotgun (WGS) entry which is preliminary data.</text>
</comment>
<dbReference type="Proteomes" id="UP000784294">
    <property type="component" value="Unassembled WGS sequence"/>
</dbReference>
<proteinExistence type="predicted"/>
<protein>
    <submittedName>
        <fullName evidence="2">Uncharacterized protein</fullName>
    </submittedName>
</protein>
<organism evidence="2 3">
    <name type="scientific">Protopolystoma xenopodis</name>
    <dbReference type="NCBI Taxonomy" id="117903"/>
    <lineage>
        <taxon>Eukaryota</taxon>
        <taxon>Metazoa</taxon>
        <taxon>Spiralia</taxon>
        <taxon>Lophotrochozoa</taxon>
        <taxon>Platyhelminthes</taxon>
        <taxon>Monogenea</taxon>
        <taxon>Polyopisthocotylea</taxon>
        <taxon>Polystomatidea</taxon>
        <taxon>Polystomatidae</taxon>
        <taxon>Protopolystoma</taxon>
    </lineage>
</organism>
<dbReference type="AlphaFoldDB" id="A0A3S5BJX3"/>
<gene>
    <name evidence="2" type="ORF">PXEA_LOCUS20409</name>
</gene>
<evidence type="ECO:0000313" key="3">
    <source>
        <dbReference type="Proteomes" id="UP000784294"/>
    </source>
</evidence>
<keyword evidence="3" id="KW-1185">Reference proteome</keyword>
<feature type="non-terminal residue" evidence="2">
    <location>
        <position position="1"/>
    </location>
</feature>
<sequence>RGFPTRRRLEPAVRPVPGFVLERLGKRFPFLRPSTRLARLNGASKEEKLYSPPPPQLTLLADMLNSLAKGRRITDISHFPTSPEGVRLLGEANQMRLLVLPSALRRHPARLRLHPHPLPQQTSDHRSDQTLSAQVSRQSQDVPPVLDGDQIGRLDAHAR</sequence>
<evidence type="ECO:0000313" key="2">
    <source>
        <dbReference type="EMBL" id="VEL26969.1"/>
    </source>
</evidence>
<feature type="compositionally biased region" description="Basic and acidic residues" evidence="1">
    <location>
        <begin position="150"/>
        <end position="159"/>
    </location>
</feature>
<accession>A0A3S5BJX3</accession>
<evidence type="ECO:0000256" key="1">
    <source>
        <dbReference type="SAM" id="MobiDB-lite"/>
    </source>
</evidence>
<reference evidence="2" key="1">
    <citation type="submission" date="2018-11" db="EMBL/GenBank/DDBJ databases">
        <authorList>
            <consortium name="Pathogen Informatics"/>
        </authorList>
    </citation>
    <scope>NUCLEOTIDE SEQUENCE</scope>
</reference>
<dbReference type="EMBL" id="CAAALY010084000">
    <property type="protein sequence ID" value="VEL26969.1"/>
    <property type="molecule type" value="Genomic_DNA"/>
</dbReference>
<name>A0A3S5BJX3_9PLAT</name>
<feature type="region of interest" description="Disordered" evidence="1">
    <location>
        <begin position="114"/>
        <end position="159"/>
    </location>
</feature>